<evidence type="ECO:0000313" key="5">
    <source>
        <dbReference type="EMBL" id="CAF3968398.1"/>
    </source>
</evidence>
<dbReference type="EMBL" id="CAJOBB010002433">
    <property type="protein sequence ID" value="CAF3968398.1"/>
    <property type="molecule type" value="Genomic_DNA"/>
</dbReference>
<gene>
    <name evidence="4" type="ORF">IZO911_LOCUS28513</name>
    <name evidence="5" type="ORF">KXQ929_LOCUS26623</name>
</gene>
<dbReference type="PANTHER" id="PTHR24104:SF25">
    <property type="entry name" value="PROTEIN LIN-41"/>
    <property type="match status" value="1"/>
</dbReference>
<dbReference type="SUPFAM" id="SSF101898">
    <property type="entry name" value="NHL repeat"/>
    <property type="match status" value="1"/>
</dbReference>
<evidence type="ECO:0008006" key="7">
    <source>
        <dbReference type="Google" id="ProtNLM"/>
    </source>
</evidence>
<dbReference type="Gene3D" id="2.40.10.500">
    <property type="match status" value="2"/>
</dbReference>
<dbReference type="InterPro" id="IPR011042">
    <property type="entry name" value="6-blade_b-propeller_TolB-like"/>
</dbReference>
<dbReference type="EMBL" id="CAJNOE010000406">
    <property type="protein sequence ID" value="CAF1199369.1"/>
    <property type="molecule type" value="Genomic_DNA"/>
</dbReference>
<feature type="region of interest" description="Disordered" evidence="3">
    <location>
        <begin position="38"/>
        <end position="110"/>
    </location>
</feature>
<evidence type="ECO:0000256" key="2">
    <source>
        <dbReference type="PROSITE-ProRule" id="PRU00504"/>
    </source>
</evidence>
<reference evidence="4" key="1">
    <citation type="submission" date="2021-02" db="EMBL/GenBank/DDBJ databases">
        <authorList>
            <person name="Nowell W R."/>
        </authorList>
    </citation>
    <scope>NUCLEOTIDE SEQUENCE</scope>
</reference>
<accession>A0A814WA28</accession>
<dbReference type="Proteomes" id="UP000663868">
    <property type="component" value="Unassembled WGS sequence"/>
</dbReference>
<dbReference type="InterPro" id="IPR050952">
    <property type="entry name" value="TRIM-NHL_E3_ligases"/>
</dbReference>
<keyword evidence="1" id="KW-0677">Repeat</keyword>
<name>A0A814WA28_9BILA</name>
<dbReference type="CDD" id="cd05819">
    <property type="entry name" value="NHL"/>
    <property type="match status" value="1"/>
</dbReference>
<dbReference type="PROSITE" id="PS51125">
    <property type="entry name" value="NHL"/>
    <property type="match status" value="2"/>
</dbReference>
<dbReference type="GO" id="GO:0008270">
    <property type="term" value="F:zinc ion binding"/>
    <property type="evidence" value="ECO:0007669"/>
    <property type="project" value="UniProtKB-KW"/>
</dbReference>
<dbReference type="AlphaFoldDB" id="A0A814WA28"/>
<feature type="repeat" description="NHL" evidence="2">
    <location>
        <begin position="411"/>
        <end position="447"/>
    </location>
</feature>
<dbReference type="SUPFAM" id="SSF63829">
    <property type="entry name" value="Calcium-dependent phosphotriesterase"/>
    <property type="match status" value="1"/>
</dbReference>
<dbReference type="Proteomes" id="UP000663860">
    <property type="component" value="Unassembled WGS sequence"/>
</dbReference>
<evidence type="ECO:0000256" key="3">
    <source>
        <dbReference type="SAM" id="MobiDB-lite"/>
    </source>
</evidence>
<evidence type="ECO:0000256" key="1">
    <source>
        <dbReference type="ARBA" id="ARBA00022737"/>
    </source>
</evidence>
<sequence>MPTATSTVTITTLRETATSETTSTASTITTTTTTKTSSTTTISTTTTTSSTTTSTTATTTTSTSTTTTTTTTTTSTTTTTTDTTTTTSTTTTSTSTATTSTTTTTTSSTSTTITTTTTTITTSTSTTTSSTSTTTAGNPCISGGYRWNTTGVTILNSTQMTCLNDLFFDLNDTLYIVDETSNSVIWKLPKNAVNPILVAGQVLSTGPNSTQLSSPQSAYLDSKQNLYVTDYYNYRVQKYINGSRIGMTIAGISGTAGTASNVLGGPRFLCLDSTETYMYIADGDNNRIIRFKSNSTSGTNRTVVAGGNEAGNGNTQLNYPWGVYCPSSISSYLYITNANGHSVMQWAPGNTSGIVIAGTPGVAGSNATLLKNPAGIKIDTYLNMFVVDQGNNRVQLYCYNNQTATTIAGNGTAGAGAEQFNNPRGIAFDSSMNMYIADYYNQRIQKFLKL</sequence>
<comment type="caution">
    <text evidence="4">The sequence shown here is derived from an EMBL/GenBank/DDBJ whole genome shotgun (WGS) entry which is preliminary data.</text>
</comment>
<dbReference type="Pfam" id="PF01436">
    <property type="entry name" value="NHL"/>
    <property type="match status" value="2"/>
</dbReference>
<evidence type="ECO:0000313" key="6">
    <source>
        <dbReference type="Proteomes" id="UP000663860"/>
    </source>
</evidence>
<protein>
    <recommendedName>
        <fullName evidence="7">NHL repeat containing protein-like protein</fullName>
    </recommendedName>
</protein>
<dbReference type="PANTHER" id="PTHR24104">
    <property type="entry name" value="E3 UBIQUITIN-PROTEIN LIGASE NHLRC1-RELATED"/>
    <property type="match status" value="1"/>
</dbReference>
<evidence type="ECO:0000313" key="4">
    <source>
        <dbReference type="EMBL" id="CAF1199369.1"/>
    </source>
</evidence>
<organism evidence="4 6">
    <name type="scientific">Adineta steineri</name>
    <dbReference type="NCBI Taxonomy" id="433720"/>
    <lineage>
        <taxon>Eukaryota</taxon>
        <taxon>Metazoa</taxon>
        <taxon>Spiralia</taxon>
        <taxon>Gnathifera</taxon>
        <taxon>Rotifera</taxon>
        <taxon>Eurotatoria</taxon>
        <taxon>Bdelloidea</taxon>
        <taxon>Adinetida</taxon>
        <taxon>Adinetidae</taxon>
        <taxon>Adineta</taxon>
    </lineage>
</organism>
<proteinExistence type="predicted"/>
<dbReference type="Gene3D" id="2.120.10.30">
    <property type="entry name" value="TolB, C-terminal domain"/>
    <property type="match status" value="1"/>
</dbReference>
<feature type="repeat" description="NHL" evidence="2">
    <location>
        <begin position="199"/>
        <end position="242"/>
    </location>
</feature>
<dbReference type="InterPro" id="IPR001258">
    <property type="entry name" value="NHL_repeat"/>
</dbReference>